<dbReference type="PANTHER" id="PTHR33406">
    <property type="entry name" value="MEMBRANE PROTEIN MJ1562-RELATED"/>
    <property type="match status" value="1"/>
</dbReference>
<feature type="transmembrane region" description="Helical" evidence="6">
    <location>
        <begin position="15"/>
        <end position="35"/>
    </location>
</feature>
<dbReference type="AlphaFoldDB" id="A0A6J7UG70"/>
<dbReference type="Pfam" id="PF03176">
    <property type="entry name" value="MMPL"/>
    <property type="match status" value="2"/>
</dbReference>
<feature type="transmembrane region" description="Helical" evidence="6">
    <location>
        <begin position="226"/>
        <end position="246"/>
    </location>
</feature>
<protein>
    <submittedName>
        <fullName evidence="8">Unannotated protein</fullName>
    </submittedName>
</protein>
<dbReference type="SUPFAM" id="SSF82866">
    <property type="entry name" value="Multidrug efflux transporter AcrB transmembrane domain"/>
    <property type="match status" value="2"/>
</dbReference>
<feature type="transmembrane region" description="Helical" evidence="6">
    <location>
        <begin position="334"/>
        <end position="352"/>
    </location>
</feature>
<keyword evidence="4 6" id="KW-1133">Transmembrane helix</keyword>
<feature type="transmembrane region" description="Helical" evidence="6">
    <location>
        <begin position="301"/>
        <end position="322"/>
    </location>
</feature>
<feature type="transmembrane region" description="Helical" evidence="6">
    <location>
        <begin position="676"/>
        <end position="699"/>
    </location>
</feature>
<dbReference type="GO" id="GO:0005886">
    <property type="term" value="C:plasma membrane"/>
    <property type="evidence" value="ECO:0007669"/>
    <property type="project" value="UniProtKB-SubCell"/>
</dbReference>
<evidence type="ECO:0000256" key="1">
    <source>
        <dbReference type="ARBA" id="ARBA00004651"/>
    </source>
</evidence>
<gene>
    <name evidence="8" type="ORF">UFOPK4347_00721</name>
</gene>
<evidence type="ECO:0000256" key="3">
    <source>
        <dbReference type="ARBA" id="ARBA00022692"/>
    </source>
</evidence>
<feature type="transmembrane region" description="Helical" evidence="6">
    <location>
        <begin position="705"/>
        <end position="727"/>
    </location>
</feature>
<evidence type="ECO:0000256" key="2">
    <source>
        <dbReference type="ARBA" id="ARBA00022475"/>
    </source>
</evidence>
<organism evidence="8">
    <name type="scientific">freshwater metagenome</name>
    <dbReference type="NCBI Taxonomy" id="449393"/>
    <lineage>
        <taxon>unclassified sequences</taxon>
        <taxon>metagenomes</taxon>
        <taxon>ecological metagenomes</taxon>
    </lineage>
</organism>
<name>A0A6J7UG70_9ZZZZ</name>
<feature type="transmembrane region" description="Helical" evidence="6">
    <location>
        <begin position="569"/>
        <end position="590"/>
    </location>
</feature>
<dbReference type="InterPro" id="IPR000731">
    <property type="entry name" value="SSD"/>
</dbReference>
<feature type="transmembrane region" description="Helical" evidence="6">
    <location>
        <begin position="272"/>
        <end position="295"/>
    </location>
</feature>
<reference evidence="8" key="1">
    <citation type="submission" date="2020-05" db="EMBL/GenBank/DDBJ databases">
        <authorList>
            <person name="Chiriac C."/>
            <person name="Salcher M."/>
            <person name="Ghai R."/>
            <person name="Kavagutti S V."/>
        </authorList>
    </citation>
    <scope>NUCLEOTIDE SEQUENCE</scope>
</reference>
<sequence length="767" mass="81667">MLSSLARFCVRRRRIVVFGIWIPLFFIVAAVSGAMKGDFRTDFVLPSSESREVQELLEKANPNKAGFSATVVFKSEEGLNAPGLKDAMATFLNQVGAIEGVDTISPYDNPQQVSQSGKIAFARLDISNRSEAEGITFSDEVQEIGDATLTKVSGVQVEYGGEIFVKFAVPESEALGILAAIVILVLAFGSVLAMGLPIGTALLGLGIAVSTVTILSHATLMPDFTTSMVAMVGLGVGIDYALFIVTRYREGLQAGMSVEKAVVDAVDTSGRAVLFAGVTVIISLLGLYMMGLSFVRGLATGAAIGVLVMMLASVTLLPALLGMVKHRIDVTTRAAIAALTVVVLCALGAIIFHSLPVLLLGLVGAAAITALSFVFRSLRQPIPVRVTKARELTFWFRWSRFVQRRPWTALISSSSVLVLLSVPLFSIRLGFGDTGNQPEETTARQAYDLLAEGFGPGVNGPLFVTVQGDTAASPEKLMAFAGTLSQADNVAFATPSPLSAAGPSTEIDGQPLALVVVYPKSSPQEKETTQLVHTLRDEVIPATGVTAKVGGFTAASIDFADYIGGRLPYLIGAVLILSFLLLMAVFRSLLVPLKAVIMNLLSIGAAYGLIVAVFQWGWGKDLIGVDKAGPVESWAPMMLFAIVFGLSMDYEVFLLSRIKEEYDRTGDNASAVADGLAATARVITAAALIMVCVFSAFVLGDDRQLKLFGLGMAFAVLIDATIVRMVLVPATMELLGSRNWWIPKWLDRILPKIDVEGHHHDSETLAV</sequence>
<keyword evidence="3 6" id="KW-0812">Transmembrane</keyword>
<feature type="transmembrane region" description="Helical" evidence="6">
    <location>
        <begin position="597"/>
        <end position="617"/>
    </location>
</feature>
<feature type="transmembrane region" description="Helical" evidence="6">
    <location>
        <begin position="174"/>
        <end position="194"/>
    </location>
</feature>
<feature type="domain" description="SSD" evidence="7">
    <location>
        <begin position="176"/>
        <end position="323"/>
    </location>
</feature>
<evidence type="ECO:0000256" key="6">
    <source>
        <dbReference type="SAM" id="Phobius"/>
    </source>
</evidence>
<accession>A0A6J7UG70</accession>
<dbReference type="InterPro" id="IPR050545">
    <property type="entry name" value="Mycobact_MmpL"/>
</dbReference>
<evidence type="ECO:0000256" key="5">
    <source>
        <dbReference type="ARBA" id="ARBA00023136"/>
    </source>
</evidence>
<feature type="transmembrane region" description="Helical" evidence="6">
    <location>
        <begin position="201"/>
        <end position="220"/>
    </location>
</feature>
<proteinExistence type="predicted"/>
<feature type="transmembrane region" description="Helical" evidence="6">
    <location>
        <begin position="637"/>
        <end position="655"/>
    </location>
</feature>
<dbReference type="PROSITE" id="PS50156">
    <property type="entry name" value="SSD"/>
    <property type="match status" value="1"/>
</dbReference>
<feature type="transmembrane region" description="Helical" evidence="6">
    <location>
        <begin position="358"/>
        <end position="378"/>
    </location>
</feature>
<comment type="subcellular location">
    <subcellularLocation>
        <location evidence="1">Cell membrane</location>
        <topology evidence="1">Multi-pass membrane protein</topology>
    </subcellularLocation>
</comment>
<keyword evidence="5 6" id="KW-0472">Membrane</keyword>
<dbReference type="InterPro" id="IPR004869">
    <property type="entry name" value="MMPL_dom"/>
</dbReference>
<dbReference type="Gene3D" id="1.20.1640.10">
    <property type="entry name" value="Multidrug efflux transporter AcrB transmembrane domain"/>
    <property type="match status" value="2"/>
</dbReference>
<feature type="transmembrane region" description="Helical" evidence="6">
    <location>
        <begin position="407"/>
        <end position="427"/>
    </location>
</feature>
<evidence type="ECO:0000259" key="7">
    <source>
        <dbReference type="PROSITE" id="PS50156"/>
    </source>
</evidence>
<dbReference type="PANTHER" id="PTHR33406:SF11">
    <property type="entry name" value="MEMBRANE PROTEIN SCO6666-RELATED"/>
    <property type="match status" value="1"/>
</dbReference>
<evidence type="ECO:0000313" key="8">
    <source>
        <dbReference type="EMBL" id="CAB5064282.1"/>
    </source>
</evidence>
<keyword evidence="2" id="KW-1003">Cell membrane</keyword>
<evidence type="ECO:0000256" key="4">
    <source>
        <dbReference type="ARBA" id="ARBA00022989"/>
    </source>
</evidence>
<dbReference type="EMBL" id="CAFBQU010000014">
    <property type="protein sequence ID" value="CAB5064282.1"/>
    <property type="molecule type" value="Genomic_DNA"/>
</dbReference>